<reference evidence="3 4" key="2">
    <citation type="submission" date="2016-10" db="EMBL/GenBank/DDBJ databases">
        <authorList>
            <person name="Varghese N."/>
            <person name="Submissions S."/>
        </authorList>
    </citation>
    <scope>NUCLEOTIDE SEQUENCE [LARGE SCALE GENOMIC DNA]</scope>
    <source>
        <strain evidence="1 4">CDM_1</strain>
        <strain evidence="3">CDM_6</strain>
    </source>
</reference>
<name>A0A1G6T6D2_9EURY</name>
<dbReference type="STRING" id="392421.SAMN04488694_12429"/>
<reference evidence="2" key="1">
    <citation type="submission" date="2016-10" db="EMBL/GenBank/DDBJ databases">
        <authorList>
            <person name="de Groot N.N."/>
        </authorList>
    </citation>
    <scope>NUCLEOTIDE SEQUENCE [LARGE SCALE GENOMIC DNA]</scope>
    <source>
        <strain evidence="2">CDM_6</strain>
    </source>
</reference>
<dbReference type="EMBL" id="FOIC01000024">
    <property type="protein sequence ID" value="SET99649.1"/>
    <property type="molecule type" value="Genomic_DNA"/>
</dbReference>
<evidence type="ECO:0000313" key="1">
    <source>
        <dbReference type="EMBL" id="SDD24424.1"/>
    </source>
</evidence>
<dbReference type="Proteomes" id="UP000199320">
    <property type="component" value="Unassembled WGS sequence"/>
</dbReference>
<keyword evidence="3" id="KW-1185">Reference proteome</keyword>
<protein>
    <submittedName>
        <fullName evidence="1">Biotin synthase</fullName>
    </submittedName>
</protein>
<proteinExistence type="predicted"/>
<dbReference type="EMBL" id="FMZP01000016">
    <property type="protein sequence ID" value="SDD24424.1"/>
    <property type="molecule type" value="Genomic_DNA"/>
</dbReference>
<organism evidence="1 4">
    <name type="scientific">Natrinema hispanicum</name>
    <dbReference type="NCBI Taxonomy" id="392421"/>
    <lineage>
        <taxon>Archaea</taxon>
        <taxon>Methanobacteriati</taxon>
        <taxon>Methanobacteriota</taxon>
        <taxon>Stenosarchaea group</taxon>
        <taxon>Halobacteria</taxon>
        <taxon>Halobacteriales</taxon>
        <taxon>Natrialbaceae</taxon>
        <taxon>Natrinema</taxon>
    </lineage>
</organism>
<dbReference type="Proteomes" id="UP000324021">
    <property type="component" value="Unassembled WGS sequence"/>
</dbReference>
<dbReference type="AlphaFoldDB" id="A0A1G6T6D2"/>
<gene>
    <name evidence="2" type="ORF">SAMN04488694_12429</name>
    <name evidence="1" type="ORF">SAMN05192552_101639</name>
</gene>
<sequence>MVYGTTDRTIDEAVERVMDNERPDRRDAIALLAQPVADAVCAHLSTAVLPACECEGDAA</sequence>
<evidence type="ECO:0000313" key="2">
    <source>
        <dbReference type="EMBL" id="SET99649.1"/>
    </source>
</evidence>
<evidence type="ECO:0000313" key="3">
    <source>
        <dbReference type="Proteomes" id="UP000199320"/>
    </source>
</evidence>
<evidence type="ECO:0000313" key="4">
    <source>
        <dbReference type="Proteomes" id="UP000324021"/>
    </source>
</evidence>
<accession>A0A1G6T6D2</accession>